<keyword evidence="6 12" id="KW-0418">Kinase</keyword>
<dbReference type="EMBL" id="VNHT01000074">
    <property type="protein sequence ID" value="TYP78378.1"/>
    <property type="molecule type" value="Genomic_DNA"/>
</dbReference>
<feature type="domain" description="Histidine kinase" evidence="9">
    <location>
        <begin position="282"/>
        <end position="498"/>
    </location>
</feature>
<organism evidence="12 15">
    <name type="scientific">Nitrosomonas communis</name>
    <dbReference type="NCBI Taxonomy" id="44574"/>
    <lineage>
        <taxon>Bacteria</taxon>
        <taxon>Pseudomonadati</taxon>
        <taxon>Pseudomonadota</taxon>
        <taxon>Betaproteobacteria</taxon>
        <taxon>Nitrosomonadales</taxon>
        <taxon>Nitrosomonadaceae</taxon>
        <taxon>Nitrosomonas</taxon>
    </lineage>
</organism>
<dbReference type="Proteomes" id="UP000324176">
    <property type="component" value="Unassembled WGS sequence"/>
</dbReference>
<dbReference type="CDD" id="cd00130">
    <property type="entry name" value="PAS"/>
    <property type="match status" value="1"/>
</dbReference>
<dbReference type="AlphaFoldDB" id="A0A0F7KAK6"/>
<keyword evidence="7" id="KW-0067">ATP-binding</keyword>
<dbReference type="EMBL" id="CP011451">
    <property type="protein sequence ID" value="AKH39339.1"/>
    <property type="molecule type" value="Genomic_DNA"/>
</dbReference>
<dbReference type="PANTHER" id="PTHR43065">
    <property type="entry name" value="SENSOR HISTIDINE KINASE"/>
    <property type="match status" value="1"/>
</dbReference>
<dbReference type="InterPro" id="IPR013767">
    <property type="entry name" value="PAS_fold"/>
</dbReference>
<dbReference type="SMART" id="SM00091">
    <property type="entry name" value="PAS"/>
    <property type="match status" value="2"/>
</dbReference>
<dbReference type="InterPro" id="IPR004358">
    <property type="entry name" value="Sig_transdc_His_kin-like_C"/>
</dbReference>
<dbReference type="Pfam" id="PF08447">
    <property type="entry name" value="PAS_3"/>
    <property type="match status" value="1"/>
</dbReference>
<proteinExistence type="predicted"/>
<dbReference type="Gene3D" id="3.30.565.10">
    <property type="entry name" value="Histidine kinase-like ATPase, C-terminal domain"/>
    <property type="match status" value="1"/>
</dbReference>
<dbReference type="InterPro" id="IPR003661">
    <property type="entry name" value="HisK_dim/P_dom"/>
</dbReference>
<dbReference type="PROSITE" id="PS50109">
    <property type="entry name" value="HIS_KIN"/>
    <property type="match status" value="1"/>
</dbReference>
<keyword evidence="5" id="KW-0547">Nucleotide-binding</keyword>
<keyword evidence="15" id="KW-1185">Reference proteome</keyword>
<dbReference type="GO" id="GO:0000155">
    <property type="term" value="F:phosphorelay sensor kinase activity"/>
    <property type="evidence" value="ECO:0007669"/>
    <property type="project" value="InterPro"/>
</dbReference>
<dbReference type="PROSITE" id="PS50112">
    <property type="entry name" value="PAS"/>
    <property type="match status" value="2"/>
</dbReference>
<dbReference type="InterPro" id="IPR000014">
    <property type="entry name" value="PAS"/>
</dbReference>
<evidence type="ECO:0000256" key="2">
    <source>
        <dbReference type="ARBA" id="ARBA00012438"/>
    </source>
</evidence>
<dbReference type="InterPro" id="IPR013655">
    <property type="entry name" value="PAS_fold_3"/>
</dbReference>
<dbReference type="KEGG" id="nco:AAW31_00080"/>
<feature type="domain" description="PAS" evidence="10">
    <location>
        <begin position="134"/>
        <end position="205"/>
    </location>
</feature>
<evidence type="ECO:0000313" key="15">
    <source>
        <dbReference type="Proteomes" id="UP000034156"/>
    </source>
</evidence>
<protein>
    <recommendedName>
        <fullName evidence="2">histidine kinase</fullName>
        <ecNumber evidence="2">2.7.13.3</ecNumber>
    </recommendedName>
</protein>
<dbReference type="EC" id="2.7.13.3" evidence="2"/>
<evidence type="ECO:0000313" key="14">
    <source>
        <dbReference type="EMBL" id="TYP78378.1"/>
    </source>
</evidence>
<keyword evidence="8" id="KW-0902">Two-component regulatory system</keyword>
<dbReference type="InterPro" id="IPR036097">
    <property type="entry name" value="HisK_dim/P_sf"/>
</dbReference>
<dbReference type="PRINTS" id="PR00344">
    <property type="entry name" value="BCTRLSENSOR"/>
</dbReference>
<name>A0A0F7KAK6_9PROT</name>
<dbReference type="CDD" id="cd00082">
    <property type="entry name" value="HisKA"/>
    <property type="match status" value="1"/>
</dbReference>
<dbReference type="Pfam" id="PF02518">
    <property type="entry name" value="HATPase_c"/>
    <property type="match status" value="1"/>
</dbReference>
<feature type="domain" description="PAS" evidence="10">
    <location>
        <begin position="6"/>
        <end position="59"/>
    </location>
</feature>
<dbReference type="InterPro" id="IPR035965">
    <property type="entry name" value="PAS-like_dom_sf"/>
</dbReference>
<dbReference type="InterPro" id="IPR005467">
    <property type="entry name" value="His_kinase_dom"/>
</dbReference>
<reference evidence="15" key="1">
    <citation type="submission" date="2015-05" db="EMBL/GenBank/DDBJ databases">
        <title>Draft genome of Nitrosomonas communis strain Nm2.</title>
        <authorList>
            <person name="Kozlowski J.A."/>
            <person name="Kits K.D."/>
            <person name="Stein L.Y."/>
        </authorList>
    </citation>
    <scope>NUCLEOTIDE SEQUENCE [LARGE SCALE GENOMIC DNA]</scope>
    <source>
        <strain evidence="15">Nm2</strain>
    </source>
</reference>
<keyword evidence="3" id="KW-0597">Phosphoprotein</keyword>
<dbReference type="Gene3D" id="1.10.287.130">
    <property type="match status" value="1"/>
</dbReference>
<dbReference type="Proteomes" id="UP000034156">
    <property type="component" value="Chromosome"/>
</dbReference>
<evidence type="ECO:0000313" key="12">
    <source>
        <dbReference type="EMBL" id="AKH36581.1"/>
    </source>
</evidence>
<dbReference type="InterPro" id="IPR003594">
    <property type="entry name" value="HATPase_dom"/>
</dbReference>
<dbReference type="PATRIC" id="fig|44574.3.peg.18"/>
<dbReference type="KEGG" id="nco:AAW31_18410"/>
<keyword evidence="4" id="KW-0808">Transferase</keyword>
<dbReference type="RefSeq" id="WP_046848685.1">
    <property type="nucleotide sequence ID" value="NZ_CP011451.1"/>
</dbReference>
<dbReference type="NCBIfam" id="TIGR00229">
    <property type="entry name" value="sensory_box"/>
    <property type="match status" value="2"/>
</dbReference>
<accession>A0A0F7KAK6</accession>
<reference evidence="12 15" key="2">
    <citation type="journal article" date="2016" name="Genome Announc.">
        <title>Genome Sequence of Nitrosomonas communis Strain Nm2, a Mesophilic Ammonia-Oxidizing Bacterium Isolated from Mediterranean Soil.</title>
        <authorList>
            <person name="Kozlowski J.A."/>
            <person name="Kits K.D."/>
            <person name="Stein L.Y."/>
        </authorList>
    </citation>
    <scope>NUCLEOTIDE SEQUENCE [LARGE SCALE GENOMIC DNA]</scope>
    <source>
        <strain evidence="12 15">Nm2</strain>
    </source>
</reference>
<evidence type="ECO:0000313" key="16">
    <source>
        <dbReference type="Proteomes" id="UP000324176"/>
    </source>
</evidence>
<evidence type="ECO:0000256" key="4">
    <source>
        <dbReference type="ARBA" id="ARBA00022679"/>
    </source>
</evidence>
<comment type="catalytic activity">
    <reaction evidence="1">
        <text>ATP + protein L-histidine = ADP + protein N-phospho-L-histidine.</text>
        <dbReference type="EC" id="2.7.13.3"/>
    </reaction>
</comment>
<evidence type="ECO:0000256" key="8">
    <source>
        <dbReference type="ARBA" id="ARBA00023012"/>
    </source>
</evidence>
<evidence type="ECO:0000256" key="5">
    <source>
        <dbReference type="ARBA" id="ARBA00022741"/>
    </source>
</evidence>
<dbReference type="Pfam" id="PF00512">
    <property type="entry name" value="HisKA"/>
    <property type="match status" value="1"/>
</dbReference>
<evidence type="ECO:0000256" key="3">
    <source>
        <dbReference type="ARBA" id="ARBA00022553"/>
    </source>
</evidence>
<dbReference type="Gene3D" id="3.30.450.20">
    <property type="entry name" value="PAS domain"/>
    <property type="match status" value="2"/>
</dbReference>
<evidence type="ECO:0000259" key="10">
    <source>
        <dbReference type="PROSITE" id="PS50112"/>
    </source>
</evidence>
<dbReference type="GO" id="GO:0006355">
    <property type="term" value="P:regulation of DNA-templated transcription"/>
    <property type="evidence" value="ECO:0007669"/>
    <property type="project" value="InterPro"/>
</dbReference>
<dbReference type="InterPro" id="IPR000700">
    <property type="entry name" value="PAS-assoc_C"/>
</dbReference>
<dbReference type="EMBL" id="CP011451">
    <property type="protein sequence ID" value="AKH36581.1"/>
    <property type="molecule type" value="Genomic_DNA"/>
</dbReference>
<dbReference type="PANTHER" id="PTHR43065:SF10">
    <property type="entry name" value="PEROXIDE STRESS-ACTIVATED HISTIDINE KINASE MAK3"/>
    <property type="match status" value="1"/>
</dbReference>
<evidence type="ECO:0000256" key="6">
    <source>
        <dbReference type="ARBA" id="ARBA00022777"/>
    </source>
</evidence>
<evidence type="ECO:0000256" key="1">
    <source>
        <dbReference type="ARBA" id="ARBA00000085"/>
    </source>
</evidence>
<dbReference type="Pfam" id="PF00989">
    <property type="entry name" value="PAS"/>
    <property type="match status" value="1"/>
</dbReference>
<dbReference type="SUPFAM" id="SSF47384">
    <property type="entry name" value="Homodimeric domain of signal transducing histidine kinase"/>
    <property type="match status" value="1"/>
</dbReference>
<dbReference type="SUPFAM" id="SSF55785">
    <property type="entry name" value="PYP-like sensor domain (PAS domain)"/>
    <property type="match status" value="2"/>
</dbReference>
<feature type="domain" description="PAC" evidence="11">
    <location>
        <begin position="210"/>
        <end position="262"/>
    </location>
</feature>
<dbReference type="OrthoDB" id="1931120at2"/>
<dbReference type="SMART" id="SM00387">
    <property type="entry name" value="HATPase_c"/>
    <property type="match status" value="1"/>
</dbReference>
<evidence type="ECO:0000259" key="9">
    <source>
        <dbReference type="PROSITE" id="PS50109"/>
    </source>
</evidence>
<gene>
    <name evidence="12" type="ORF">AAW31_00080</name>
    <name evidence="13" type="ORF">AAW31_18410</name>
    <name evidence="14" type="ORF">BCL69_10744</name>
</gene>
<sequence>MIDSFTGLSFQTLLNAVSDAILLIDDSDRIVLTNVAAQQLFGYVDHELCGLAIEELISPHYRDLYQYYREVYLGKPWERDIGNDRTLVVLTHDKQELKVNIGLNPLTAHDQLYILITLNISDRRRQAEVALKVSEERLWLAKQAAALGVLDIDFENNVIHIDKRMRELWGCATGEIMTYDKFIRAIHPKDYATHQAAFEKAMDPAGDGHYLAEFRVINAADGFERWITITGQVHFEIRRANRLVGMARDITKRKTLEKELQMQRAESEVLFKQQVAIHTASAIAHELNQPLTAISAYSEVTLRAMESEAFNIDEVRQMLENCVKQSQHAGCRLHELVAFLQKGELVTEKLSLNEVVTDALKIAHSEGYNDFHHVLHLESNLPAVLANRLHIQKTLVNLLINAVESMRAANISSPAITIAISILNEKNLAMVSVLNIGPGIDQEIVRYIFDPFFTTKPTGIGMGLSISRALIEANGGQLWLDPDTKEGAKFNFTLPFAS</sequence>
<dbReference type="PROSITE" id="PS50113">
    <property type="entry name" value="PAC"/>
    <property type="match status" value="1"/>
</dbReference>
<dbReference type="SUPFAM" id="SSF55874">
    <property type="entry name" value="ATPase domain of HSP90 chaperone/DNA topoisomerase II/histidine kinase"/>
    <property type="match status" value="1"/>
</dbReference>
<evidence type="ECO:0000256" key="7">
    <source>
        <dbReference type="ARBA" id="ARBA00022840"/>
    </source>
</evidence>
<dbReference type="InterPro" id="IPR036890">
    <property type="entry name" value="HATPase_C_sf"/>
</dbReference>
<reference evidence="14 16" key="3">
    <citation type="submission" date="2019-07" db="EMBL/GenBank/DDBJ databases">
        <title>Active sludge and wastewater microbial communities from Klosterneuburg, Austria.</title>
        <authorList>
            <person name="Wagner M."/>
        </authorList>
    </citation>
    <scope>NUCLEOTIDE SEQUENCE [LARGE SCALE GENOMIC DNA]</scope>
    <source>
        <strain evidence="14 16">Nm2</strain>
    </source>
</reference>
<dbReference type="GO" id="GO:0005524">
    <property type="term" value="F:ATP binding"/>
    <property type="evidence" value="ECO:0007669"/>
    <property type="project" value="UniProtKB-KW"/>
</dbReference>
<evidence type="ECO:0000259" key="11">
    <source>
        <dbReference type="PROSITE" id="PS50113"/>
    </source>
</evidence>
<evidence type="ECO:0000313" key="13">
    <source>
        <dbReference type="EMBL" id="AKH39339.1"/>
    </source>
</evidence>